<dbReference type="AlphaFoldDB" id="A0A8C9DNW2"/>
<dbReference type="GeneTree" id="ENSGT01000000219220"/>
<organism evidence="2 3">
    <name type="scientific">Prolemur simus</name>
    <name type="common">Greater bamboo lemur</name>
    <name type="synonym">Hapalemur simus</name>
    <dbReference type="NCBI Taxonomy" id="1328070"/>
    <lineage>
        <taxon>Eukaryota</taxon>
        <taxon>Metazoa</taxon>
        <taxon>Chordata</taxon>
        <taxon>Craniata</taxon>
        <taxon>Vertebrata</taxon>
        <taxon>Euteleostomi</taxon>
        <taxon>Mammalia</taxon>
        <taxon>Eutheria</taxon>
        <taxon>Euarchontoglires</taxon>
        <taxon>Primates</taxon>
        <taxon>Strepsirrhini</taxon>
        <taxon>Lemuriformes</taxon>
        <taxon>Lemuridae</taxon>
        <taxon>Prolemur</taxon>
    </lineage>
</organism>
<accession>A0A8C9DNW2</accession>
<name>A0A8C9DNW2_PROSS</name>
<reference evidence="2" key="2">
    <citation type="submission" date="2025-09" db="UniProtKB">
        <authorList>
            <consortium name="Ensembl"/>
        </authorList>
    </citation>
    <scope>IDENTIFICATION</scope>
</reference>
<dbReference type="Proteomes" id="UP000694414">
    <property type="component" value="Unplaced"/>
</dbReference>
<evidence type="ECO:0000313" key="2">
    <source>
        <dbReference type="Ensembl" id="ENSPSMP00000023742.1"/>
    </source>
</evidence>
<proteinExistence type="predicted"/>
<keyword evidence="3" id="KW-1185">Reference proteome</keyword>
<protein>
    <recommendedName>
        <fullName evidence="1">Complex 1 LYR protein domain-containing protein</fullName>
    </recommendedName>
</protein>
<feature type="domain" description="Complex 1 LYR protein" evidence="1">
    <location>
        <begin position="25"/>
        <end position="78"/>
    </location>
</feature>
<dbReference type="Ensembl" id="ENSPSMT00000027565.1">
    <property type="protein sequence ID" value="ENSPSMP00000023742.1"/>
    <property type="gene ID" value="ENSPSMG00000016770.1"/>
</dbReference>
<reference evidence="2" key="1">
    <citation type="submission" date="2025-08" db="UniProtKB">
        <authorList>
            <consortium name="Ensembl"/>
        </authorList>
    </citation>
    <scope>IDENTIFICATION</scope>
</reference>
<dbReference type="Pfam" id="PF05347">
    <property type="entry name" value="Complex1_LYR"/>
    <property type="match status" value="1"/>
</dbReference>
<evidence type="ECO:0000259" key="1">
    <source>
        <dbReference type="Pfam" id="PF05347"/>
    </source>
</evidence>
<evidence type="ECO:0000313" key="3">
    <source>
        <dbReference type="Proteomes" id="UP000694414"/>
    </source>
</evidence>
<dbReference type="InterPro" id="IPR045293">
    <property type="entry name" value="Complex1_LYR_LYRM2"/>
</dbReference>
<dbReference type="InterPro" id="IPR008011">
    <property type="entry name" value="Complex1_LYR_dom"/>
</dbReference>
<sequence length="88" mass="10345">YLSSEDPKILFKNFIDHLRRAQVLLYARILQAIRQVSNDSDGKYLKDWAREEFKMKNSATEEHTIRMMITQGNMQLKEVEKTLALAKS</sequence>
<dbReference type="CDD" id="cd20262">
    <property type="entry name" value="Complex1_LYR_LYRM2"/>
    <property type="match status" value="1"/>
</dbReference>